<keyword evidence="1" id="KW-0812">Transmembrane</keyword>
<evidence type="ECO:0000313" key="2">
    <source>
        <dbReference type="EMBL" id="SDD25399.1"/>
    </source>
</evidence>
<accession>A0A1G6T8N4</accession>
<organism evidence="2 3">
    <name type="scientific">Kordiimonas lacus</name>
    <dbReference type="NCBI Taxonomy" id="637679"/>
    <lineage>
        <taxon>Bacteria</taxon>
        <taxon>Pseudomonadati</taxon>
        <taxon>Pseudomonadota</taxon>
        <taxon>Alphaproteobacteria</taxon>
        <taxon>Kordiimonadales</taxon>
        <taxon>Kordiimonadaceae</taxon>
        <taxon>Kordiimonas</taxon>
    </lineage>
</organism>
<dbReference type="AlphaFoldDB" id="A0A1G6T8N4"/>
<keyword evidence="1" id="KW-1133">Transmembrane helix</keyword>
<name>A0A1G6T8N4_9PROT</name>
<keyword evidence="3" id="KW-1185">Reference proteome</keyword>
<dbReference type="EMBL" id="FNAK01000001">
    <property type="protein sequence ID" value="SDD25399.1"/>
    <property type="molecule type" value="Genomic_DNA"/>
</dbReference>
<sequence>MIAVWIPPSANVDFGMPKYLYAFASFLLASALSSTRSLRLIYLSSLFMVIVYMAVQK</sequence>
<protein>
    <submittedName>
        <fullName evidence="2">Uncharacterized protein</fullName>
    </submittedName>
</protein>
<reference evidence="2 3" key="1">
    <citation type="submission" date="2016-10" db="EMBL/GenBank/DDBJ databases">
        <authorList>
            <person name="de Groot N.N."/>
        </authorList>
    </citation>
    <scope>NUCLEOTIDE SEQUENCE [LARGE SCALE GENOMIC DNA]</scope>
    <source>
        <strain evidence="2 3">CGMCC 1.9109</strain>
    </source>
</reference>
<dbReference type="STRING" id="637679.GCA_001550055_00732"/>
<keyword evidence="1" id="KW-0472">Membrane</keyword>
<gene>
    <name evidence="2" type="ORF">SAMN04488071_0156</name>
</gene>
<proteinExistence type="predicted"/>
<feature type="transmembrane region" description="Helical" evidence="1">
    <location>
        <begin position="37"/>
        <end position="55"/>
    </location>
</feature>
<dbReference type="RefSeq" id="WP_175445634.1">
    <property type="nucleotide sequence ID" value="NZ_FNAK01000001.1"/>
</dbReference>
<evidence type="ECO:0000256" key="1">
    <source>
        <dbReference type="SAM" id="Phobius"/>
    </source>
</evidence>
<evidence type="ECO:0000313" key="3">
    <source>
        <dbReference type="Proteomes" id="UP000183685"/>
    </source>
</evidence>
<dbReference type="Proteomes" id="UP000183685">
    <property type="component" value="Unassembled WGS sequence"/>
</dbReference>